<evidence type="ECO:0000313" key="2">
    <source>
        <dbReference type="Proteomes" id="UP000291236"/>
    </source>
</evidence>
<protein>
    <submittedName>
        <fullName evidence="1">ATP-grasp domain-containing protein</fullName>
    </submittedName>
</protein>
<sequence length="298" mass="34890">MIGESKWDFLKHLRKNEFYCLPAYKTERPINKNLILKILKSKNLNYPFILKPDIGQRGYAVRVIHNIDELMNYVNQANFSIILQKKSQYENEAGIFYYRYPNEKFGKIFSITDKKFPFVVGDGKTKLGQLILNDKRAQIIASVYFKRFKEKLFLTPEKNQIIPLSECGNHCQGAIFLNGQNLKTDKLEKAIDDIAKTIPHFYFGRLDIRYKSKQSLMNGMDFEIIEVNGAGSEATHIWDAQTKLKDAYQVLFTQWKILFKIGYKVKNLEEIKANINLKIFLQECYKTFFRKGNFIISS</sequence>
<organism evidence="1 2">
    <name type="scientific">Fluviispira sanaruensis</name>
    <dbReference type="NCBI Taxonomy" id="2493639"/>
    <lineage>
        <taxon>Bacteria</taxon>
        <taxon>Pseudomonadati</taxon>
        <taxon>Bdellovibrionota</taxon>
        <taxon>Oligoflexia</taxon>
        <taxon>Silvanigrellales</taxon>
        <taxon>Silvanigrellaceae</taxon>
        <taxon>Fluviispira</taxon>
    </lineage>
</organism>
<dbReference type="Proteomes" id="UP000291236">
    <property type="component" value="Chromosome"/>
</dbReference>
<proteinExistence type="predicted"/>
<dbReference type="EMBL" id="AP019368">
    <property type="protein sequence ID" value="BBH54143.1"/>
    <property type="molecule type" value="Genomic_DNA"/>
</dbReference>
<dbReference type="Gene3D" id="3.30.1490.20">
    <property type="entry name" value="ATP-grasp fold, A domain"/>
    <property type="match status" value="1"/>
</dbReference>
<dbReference type="KEGG" id="sbf:JCM31447_26010"/>
<dbReference type="AlphaFoldDB" id="A0A4P2VLB8"/>
<dbReference type="InterPro" id="IPR013815">
    <property type="entry name" value="ATP_grasp_subdomain_1"/>
</dbReference>
<name>A0A4P2VLB8_FLUSA</name>
<evidence type="ECO:0000313" key="1">
    <source>
        <dbReference type="EMBL" id="BBH54143.1"/>
    </source>
</evidence>
<reference evidence="1 2" key="1">
    <citation type="submission" date="2018-12" db="EMBL/GenBank/DDBJ databases">
        <title>Rubrispira sanarue gen. nov., sp., nov., a member of the order Silvanigrellales, isolated from a brackish lake in Hamamatsu Japan.</title>
        <authorList>
            <person name="Maejima Y."/>
            <person name="Iino T."/>
            <person name="Muraguchi Y."/>
            <person name="Fukuda K."/>
            <person name="Nojiri H."/>
            <person name="Ohkuma M."/>
            <person name="Moriuchi R."/>
            <person name="Dohra H."/>
            <person name="Kimbara K."/>
            <person name="Shintani M."/>
        </authorList>
    </citation>
    <scope>NUCLEOTIDE SEQUENCE [LARGE SCALE GENOMIC DNA]</scope>
    <source>
        <strain evidence="1 2">RF1110005</strain>
    </source>
</reference>
<gene>
    <name evidence="1" type="ORF">JCM31447_26010</name>
</gene>
<dbReference type="SUPFAM" id="SSF56059">
    <property type="entry name" value="Glutathione synthetase ATP-binding domain-like"/>
    <property type="match status" value="1"/>
</dbReference>
<keyword evidence="2" id="KW-1185">Reference proteome</keyword>
<dbReference type="GO" id="GO:0005524">
    <property type="term" value="F:ATP binding"/>
    <property type="evidence" value="ECO:0007669"/>
    <property type="project" value="InterPro"/>
</dbReference>
<accession>A0A4P2VLB8</accession>